<dbReference type="STRING" id="57704.SAMN04489793_3176"/>
<dbReference type="Proteomes" id="UP000182241">
    <property type="component" value="Unassembled WGS sequence"/>
</dbReference>
<protein>
    <recommendedName>
        <fullName evidence="3">KOW motif-containing protein</fullName>
    </recommendedName>
</protein>
<dbReference type="EMBL" id="FNSA01000003">
    <property type="protein sequence ID" value="SEC77471.1"/>
    <property type="molecule type" value="Genomic_DNA"/>
</dbReference>
<dbReference type="RefSeq" id="WP_068742825.1">
    <property type="nucleotide sequence ID" value="NZ_FNSA01000003.1"/>
</dbReference>
<accession>A0A1H4VAE1</accession>
<organism evidence="1 2">
    <name type="scientific">Tsukamurella tyrosinosolvens</name>
    <dbReference type="NCBI Taxonomy" id="57704"/>
    <lineage>
        <taxon>Bacteria</taxon>
        <taxon>Bacillati</taxon>
        <taxon>Actinomycetota</taxon>
        <taxon>Actinomycetes</taxon>
        <taxon>Mycobacteriales</taxon>
        <taxon>Tsukamurellaceae</taxon>
        <taxon>Tsukamurella</taxon>
    </lineage>
</organism>
<evidence type="ECO:0000313" key="2">
    <source>
        <dbReference type="Proteomes" id="UP000182241"/>
    </source>
</evidence>
<evidence type="ECO:0000313" key="1">
    <source>
        <dbReference type="EMBL" id="SEC77471.1"/>
    </source>
</evidence>
<dbReference type="AlphaFoldDB" id="A0A1H4VAE1"/>
<gene>
    <name evidence="1" type="ORF">SAMN04489793_3176</name>
</gene>
<reference evidence="2" key="1">
    <citation type="submission" date="2016-10" db="EMBL/GenBank/DDBJ databases">
        <authorList>
            <person name="Varghese N."/>
            <person name="Submissions S."/>
        </authorList>
    </citation>
    <scope>NUCLEOTIDE SEQUENCE [LARGE SCALE GENOMIC DNA]</scope>
    <source>
        <strain evidence="2">DSM 44234</strain>
    </source>
</reference>
<sequence length="59" mass="6426">MTAPSVRLAEGQSVRVHVRGHDHTGEVVSATRSRVTVSYVNQFGEERLIKLPVGEVVAL</sequence>
<name>A0A1H4VAE1_TSUTY</name>
<proteinExistence type="predicted"/>
<keyword evidence="2" id="KW-1185">Reference proteome</keyword>
<evidence type="ECO:0008006" key="3">
    <source>
        <dbReference type="Google" id="ProtNLM"/>
    </source>
</evidence>